<gene>
    <name evidence="2" type="ORF">Tco025E_02323</name>
</gene>
<feature type="region of interest" description="Disordered" evidence="1">
    <location>
        <begin position="410"/>
        <end position="434"/>
    </location>
</feature>
<feature type="region of interest" description="Disordered" evidence="1">
    <location>
        <begin position="32"/>
        <end position="86"/>
    </location>
</feature>
<sequence>MAATAGALPPLGSVPAIDRLRDAKRRFATFESYSASAPSAEPRPAALRLSAPRQRGCSTSSSPPYAAATVAGGQQEGVRGSMPHVSGLSSIRRHSVGDSETNSVLTWTLLSPNCRNSPRGVAPTASSSSGVVGSEEAEGNSPPAATATSSGGTGSSGVGGAVSTATLRQHEHRVGTMEAHDFYRRRYEAQRIEVAREEEECRRRRDACSAAVTRFISHSTRLASVMELQRRIYDEVMQRPLETFASTEPALTPAAGPPRRSKLSHLFLPAGRESEGVPGASAPVTGGAQVALRMLKSSFASGRPPSTGTSSKPQCGQATTPGLEAAAPAAGELPSEATILSAEEVPLDGKEKSRNNDDSARKRSSSAEEVLAVPPPAEHGEPKSVYPSLVTETATASTAIYDSRIRYTREQNEEERALSPDSQPRASGRAALTEEEQRGLRLLSTVRELRRQAEELTIAVLNAVGKRGSESTGASVFRGLFLPPITAMRLLRAEEEMGLRLARLAASEEAEAGGLRPVTAALRQQHPFRRSIPPPPPVSVQLETFHLPGTRLRRGPDQYQRREQQQQQRQQEKAVSDNSRAAVRPPGTRHAIDATEEDAREHGGQRPQRSATSGGHEARLGGALVDGEASSQLAAATKEGRMGEQQKSQSLLPELHLRRFCLDISSSSSPGSLSSSYTGPESSTAGRSHADRTASSTSLTLFSSDMTTTLEARTGEDANTTAVLRGSTTGRKGEAAAESEGANGKDGLFPAFHQGGLSLEPGGSTTARLPGNFTSSSVAPRVADDFTDAAYVPIFHAEEVCNKSKKDGNKARKVAKRVLSFFSFGGCCGGGGGSATADGRRRDNAALLSEREARR</sequence>
<feature type="region of interest" description="Disordered" evidence="1">
    <location>
        <begin position="548"/>
        <end position="619"/>
    </location>
</feature>
<feature type="compositionally biased region" description="Polar residues" evidence="1">
    <location>
        <begin position="299"/>
        <end position="317"/>
    </location>
</feature>
<feature type="compositionally biased region" description="Low complexity" evidence="1">
    <location>
        <begin position="58"/>
        <end position="71"/>
    </location>
</feature>
<proteinExistence type="predicted"/>
<feature type="region of interest" description="Disordered" evidence="1">
    <location>
        <begin position="299"/>
        <end position="387"/>
    </location>
</feature>
<dbReference type="GeneID" id="40315934"/>
<comment type="caution">
    <text evidence="2">The sequence shown here is derived from an EMBL/GenBank/DDBJ whole genome shotgun (WGS) entry which is preliminary data.</text>
</comment>
<name>A0A3R7NPQ5_9TRYP</name>
<evidence type="ECO:0000313" key="3">
    <source>
        <dbReference type="Proteomes" id="UP000284403"/>
    </source>
</evidence>
<reference evidence="2 3" key="1">
    <citation type="journal article" date="2018" name="BMC Genomics">
        <title>Genomic comparison of Trypanosoma conorhini and Trypanosoma rangeli to Trypanosoma cruzi strains of high and low virulence.</title>
        <authorList>
            <person name="Bradwell K.R."/>
            <person name="Koparde V.N."/>
            <person name="Matveyev A.V."/>
            <person name="Serrano M.G."/>
            <person name="Alves J.M."/>
            <person name="Parikh H."/>
            <person name="Huang B."/>
            <person name="Lee V."/>
            <person name="Espinosa-Alvarez O."/>
            <person name="Ortiz P.A."/>
            <person name="Costa-Martins A.G."/>
            <person name="Teixeira M.M."/>
            <person name="Buck G.A."/>
        </authorList>
    </citation>
    <scope>NUCLEOTIDE SEQUENCE [LARGE SCALE GENOMIC DNA]</scope>
    <source>
        <strain evidence="2 3">025E</strain>
    </source>
</reference>
<dbReference type="RefSeq" id="XP_029230654.1">
    <property type="nucleotide sequence ID" value="XM_029369251.1"/>
</dbReference>
<feature type="compositionally biased region" description="Low complexity" evidence="1">
    <location>
        <begin position="34"/>
        <end position="46"/>
    </location>
</feature>
<feature type="region of interest" description="Disordered" evidence="1">
    <location>
        <begin position="725"/>
        <end position="746"/>
    </location>
</feature>
<feature type="compositionally biased region" description="Low complexity" evidence="1">
    <location>
        <begin position="666"/>
        <end position="676"/>
    </location>
</feature>
<accession>A0A3R7NPQ5</accession>
<feature type="compositionally biased region" description="Basic and acidic residues" evidence="1">
    <location>
        <begin position="590"/>
        <end position="604"/>
    </location>
</feature>
<evidence type="ECO:0000313" key="2">
    <source>
        <dbReference type="EMBL" id="RNF25129.1"/>
    </source>
</evidence>
<feature type="compositionally biased region" description="Basic and acidic residues" evidence="1">
    <location>
        <begin position="554"/>
        <end position="575"/>
    </location>
</feature>
<organism evidence="2 3">
    <name type="scientific">Trypanosoma conorhini</name>
    <dbReference type="NCBI Taxonomy" id="83891"/>
    <lineage>
        <taxon>Eukaryota</taxon>
        <taxon>Discoba</taxon>
        <taxon>Euglenozoa</taxon>
        <taxon>Kinetoplastea</taxon>
        <taxon>Metakinetoplastina</taxon>
        <taxon>Trypanosomatida</taxon>
        <taxon>Trypanosomatidae</taxon>
        <taxon>Trypanosoma</taxon>
    </lineage>
</organism>
<feature type="compositionally biased region" description="Low complexity" evidence="1">
    <location>
        <begin position="318"/>
        <end position="333"/>
    </location>
</feature>
<keyword evidence="3" id="KW-1185">Reference proteome</keyword>
<feature type="region of interest" description="Disordered" evidence="1">
    <location>
        <begin position="113"/>
        <end position="161"/>
    </location>
</feature>
<dbReference type="EMBL" id="MKKU01000090">
    <property type="protein sequence ID" value="RNF25129.1"/>
    <property type="molecule type" value="Genomic_DNA"/>
</dbReference>
<feature type="compositionally biased region" description="Basic and acidic residues" evidence="1">
    <location>
        <begin position="347"/>
        <end position="361"/>
    </location>
</feature>
<feature type="compositionally biased region" description="Low complexity" evidence="1">
    <location>
        <begin position="121"/>
        <end position="150"/>
    </location>
</feature>
<evidence type="ECO:0000256" key="1">
    <source>
        <dbReference type="SAM" id="MobiDB-lite"/>
    </source>
</evidence>
<feature type="region of interest" description="Disordered" evidence="1">
    <location>
        <begin position="828"/>
        <end position="855"/>
    </location>
</feature>
<feature type="compositionally biased region" description="Gly residues" evidence="1">
    <location>
        <begin position="151"/>
        <end position="160"/>
    </location>
</feature>
<dbReference type="AlphaFoldDB" id="A0A3R7NPQ5"/>
<dbReference type="OrthoDB" id="253088at2759"/>
<feature type="region of interest" description="Disordered" evidence="1">
    <location>
        <begin position="666"/>
        <end position="700"/>
    </location>
</feature>
<feature type="compositionally biased region" description="Basic and acidic residues" evidence="1">
    <location>
        <begin position="838"/>
        <end position="855"/>
    </location>
</feature>
<feature type="compositionally biased region" description="Polar residues" evidence="1">
    <location>
        <begin position="677"/>
        <end position="686"/>
    </location>
</feature>
<protein>
    <submittedName>
        <fullName evidence="2">Uncharacterized protein</fullName>
    </submittedName>
</protein>
<dbReference type="Proteomes" id="UP000284403">
    <property type="component" value="Unassembled WGS sequence"/>
</dbReference>